<dbReference type="InterPro" id="IPR000909">
    <property type="entry name" value="PLipase_C_PInositol-sp_X_dom"/>
</dbReference>
<dbReference type="SUPFAM" id="SSF51695">
    <property type="entry name" value="PLC-like phosphodiesterases"/>
    <property type="match status" value="1"/>
</dbReference>
<feature type="domain" description="Phosphatidylinositol-specific phospholipase C X" evidence="1">
    <location>
        <begin position="65"/>
        <end position="208"/>
    </location>
</feature>
<dbReference type="SMART" id="SM00148">
    <property type="entry name" value="PLCXc"/>
    <property type="match status" value="1"/>
</dbReference>
<dbReference type="Pfam" id="PF00388">
    <property type="entry name" value="PI-PLC-X"/>
    <property type="match status" value="1"/>
</dbReference>
<dbReference type="VEuPathDB" id="FungiDB:TAPDE_005247"/>
<proteinExistence type="predicted"/>
<organism evidence="2 3">
    <name type="scientific">Taphrina deformans (strain PYCC 5710 / ATCC 11124 / CBS 356.35 / IMI 108563 / JCM 9778 / NBRC 8474)</name>
    <name type="common">Peach leaf curl fungus</name>
    <name type="synonym">Lalaria deformans</name>
    <dbReference type="NCBI Taxonomy" id="1097556"/>
    <lineage>
        <taxon>Eukaryota</taxon>
        <taxon>Fungi</taxon>
        <taxon>Dikarya</taxon>
        <taxon>Ascomycota</taxon>
        <taxon>Taphrinomycotina</taxon>
        <taxon>Taphrinomycetes</taxon>
        <taxon>Taphrinales</taxon>
        <taxon>Taphrinaceae</taxon>
        <taxon>Taphrina</taxon>
    </lineage>
</organism>
<dbReference type="Proteomes" id="UP000013776">
    <property type="component" value="Unassembled WGS sequence"/>
</dbReference>
<dbReference type="PROSITE" id="PS50007">
    <property type="entry name" value="PIPLC_X_DOMAIN"/>
    <property type="match status" value="1"/>
</dbReference>
<dbReference type="Gene3D" id="3.20.20.190">
    <property type="entry name" value="Phosphatidylinositol (PI) phosphodiesterase"/>
    <property type="match status" value="1"/>
</dbReference>
<dbReference type="PANTHER" id="PTHR13593:SF113">
    <property type="entry name" value="SI:DKEY-266F7.9"/>
    <property type="match status" value="1"/>
</dbReference>
<sequence>MLALICMICVTAGLITIAMTPISITSRLFPQGSSSTDTYFSKATSISLSEEGELNDHRTWMSAVPDETYLTEINLPGTHDSSARLGGDSYMCQSLSLIDQLILGVRFLDIRLDAHKGVLRCQHGSVYQQIDFSDVLNRVSKFLLHNPAETVVVKIQQEHSTLSAQAFGALVSTALTQADNIFNSSGPVSAQNKPTLGQLRGQILIMPRSFDLEINTIPYEALIAQDDFKADLSVKSTAITTFYNAISKSSISTPSIINTTDTISIVPSTRRRRRDTATDAAAAAARMNSAKAMNLRWFINYFSLHNNVQTPRSAAYTLNPLIAHLLSNVTSALVVDPDASLHSTRSVQQKGFGVIMMDFIGPESARLIIDSNFR</sequence>
<evidence type="ECO:0000313" key="2">
    <source>
        <dbReference type="EMBL" id="CCG84730.1"/>
    </source>
</evidence>
<reference evidence="2 3" key="1">
    <citation type="journal article" date="2013" name="MBio">
        <title>Genome sequencing of the plant pathogen Taphrina deformans, the causal agent of peach leaf curl.</title>
        <authorList>
            <person name="Cisse O.H."/>
            <person name="Almeida J.M.G.C.F."/>
            <person name="Fonseca A."/>
            <person name="Kumar A.A."/>
            <person name="Salojaervi J."/>
            <person name="Overmyer K."/>
            <person name="Hauser P.M."/>
            <person name="Pagni M."/>
        </authorList>
    </citation>
    <scope>NUCLEOTIDE SEQUENCE [LARGE SCALE GENOMIC DNA]</scope>
    <source>
        <strain evidence="3">PYCC 5710 / ATCC 11124 / CBS 356.35 / IMI 108563 / JCM 9778 / NBRC 8474</strain>
    </source>
</reference>
<dbReference type="GO" id="GO:0006629">
    <property type="term" value="P:lipid metabolic process"/>
    <property type="evidence" value="ECO:0007669"/>
    <property type="project" value="InterPro"/>
</dbReference>
<accession>R4XG62</accession>
<comment type="caution">
    <text evidence="2">The sequence shown here is derived from an EMBL/GenBank/DDBJ whole genome shotgun (WGS) entry which is preliminary data.</text>
</comment>
<dbReference type="InterPro" id="IPR017946">
    <property type="entry name" value="PLC-like_Pdiesterase_TIM-brl"/>
</dbReference>
<dbReference type="OrthoDB" id="1046782at2759"/>
<keyword evidence="3" id="KW-1185">Reference proteome</keyword>
<dbReference type="EMBL" id="CAHR02000295">
    <property type="protein sequence ID" value="CCG84730.1"/>
    <property type="molecule type" value="Genomic_DNA"/>
</dbReference>
<dbReference type="GO" id="GO:0008081">
    <property type="term" value="F:phosphoric diester hydrolase activity"/>
    <property type="evidence" value="ECO:0007669"/>
    <property type="project" value="InterPro"/>
</dbReference>
<gene>
    <name evidence="2" type="ORF">TAPDE_005247</name>
</gene>
<dbReference type="AlphaFoldDB" id="R4XG62"/>
<dbReference type="PANTHER" id="PTHR13593">
    <property type="match status" value="1"/>
</dbReference>
<evidence type="ECO:0000313" key="3">
    <source>
        <dbReference type="Proteomes" id="UP000013776"/>
    </source>
</evidence>
<dbReference type="eggNOG" id="KOG4306">
    <property type="taxonomic scope" value="Eukaryota"/>
</dbReference>
<protein>
    <recommendedName>
        <fullName evidence="1">Phosphatidylinositol-specific phospholipase C X domain-containing protein</fullName>
    </recommendedName>
</protein>
<evidence type="ECO:0000259" key="1">
    <source>
        <dbReference type="SMART" id="SM00148"/>
    </source>
</evidence>
<name>R4XG62_TAPDE</name>
<dbReference type="InterPro" id="IPR051057">
    <property type="entry name" value="PI-PLC_domain"/>
</dbReference>